<sequence length="822" mass="91001">MDSSLTKISEYDVLACLSEHEHACVLQVKKHDCAHTFALKLARTPVGAARLKNEISLLSKLQASSHLISCIDSGVYTRCADTEPMPFFVSAYFPLSIQALLLSTNFLLHSEQIVQIARQLGSALNDLHELGVLHTDVHPNNILCSNITDSASPVHLVLIDLASAFEQNSVSFKHTRETSYASQQYASPEQLDGLVKPQIQSDIYSASAVLLALITQQPFDRHRPIDSLDTKLTAGLKAFFLKALNNDPKSRYSSIPDWLNAFTEALAQANESFATPLKNTNVAASASDEASAKANSRHEEVITEALEPLAKINQPLNTLKQSLVDMLLLDGYISVDDEQDLAKRFDLQGSISSPELVIAALKDEALEHVRSTLNEGAFLDWVSEVLRYQQRYLGPSYPPTRKRSLTGLSHSEYQQFISRGLAQNAGDEERLHQWLKRHFVLPRSNAQKIRRALAVAFVVIVLVFITKPYFTSVNDVSDEISDVTSDAESPDTSKETFTISTQSPENSSKVIDETSVEKITEKSPEKITESSTAASTESITTIEALKQANFSNSDSLASKTPVIKDSSANLQKHSGKALAVNRSKVYQLVNKKSNTVHTMRFEHVAVMPAQNVEGEAYNLYVMNTEVTQALWQACVDAGQCRYKKSMSTNEARKRLYKPNHPVVGVSWFDISEDFIAFVNNALNANFALPTMAEWMTYGFNSNGEAAYPKAMHCKNCANGSTIGVTNTDQILSMQTARSTLPVKSLSLSDKGLYHVYGNAQEWLQDCWQDVRLGLERCDQAAAVGGSWQSSKRDILQQPYVRLLKTARSTSTGFRLVQRESID</sequence>
<dbReference type="PROSITE" id="PS50011">
    <property type="entry name" value="PROTEIN_KINASE_DOM"/>
    <property type="match status" value="1"/>
</dbReference>
<dbReference type="PANTHER" id="PTHR43289:SF6">
    <property type="entry name" value="SERINE_THREONINE-PROTEIN KINASE NEKL-3"/>
    <property type="match status" value="1"/>
</dbReference>
<dbReference type="Proteomes" id="UP001595897">
    <property type="component" value="Unassembled WGS sequence"/>
</dbReference>
<evidence type="ECO:0000259" key="6">
    <source>
        <dbReference type="PROSITE" id="PS50011"/>
    </source>
</evidence>
<proteinExistence type="predicted"/>
<dbReference type="SMART" id="SM00220">
    <property type="entry name" value="S_TKc"/>
    <property type="match status" value="1"/>
</dbReference>
<evidence type="ECO:0000256" key="1">
    <source>
        <dbReference type="ARBA" id="ARBA00022679"/>
    </source>
</evidence>
<accession>A0ABV9LTL2</accession>
<evidence type="ECO:0000313" key="7">
    <source>
        <dbReference type="EMBL" id="MFC4699630.1"/>
    </source>
</evidence>
<evidence type="ECO:0000313" key="8">
    <source>
        <dbReference type="Proteomes" id="UP001595897"/>
    </source>
</evidence>
<comment type="caution">
    <text evidence="7">The sequence shown here is derived from an EMBL/GenBank/DDBJ whole genome shotgun (WGS) entry which is preliminary data.</text>
</comment>
<evidence type="ECO:0000256" key="5">
    <source>
        <dbReference type="SAM" id="MobiDB-lite"/>
    </source>
</evidence>
<keyword evidence="8" id="KW-1185">Reference proteome</keyword>
<dbReference type="Pfam" id="PF03781">
    <property type="entry name" value="FGE-sulfatase"/>
    <property type="match status" value="1"/>
</dbReference>
<keyword evidence="3" id="KW-0418">Kinase</keyword>
<dbReference type="SUPFAM" id="SSF56436">
    <property type="entry name" value="C-type lectin-like"/>
    <property type="match status" value="1"/>
</dbReference>
<dbReference type="Gene3D" id="1.10.510.10">
    <property type="entry name" value="Transferase(Phosphotransferase) domain 1"/>
    <property type="match status" value="1"/>
</dbReference>
<evidence type="ECO:0000256" key="3">
    <source>
        <dbReference type="ARBA" id="ARBA00022777"/>
    </source>
</evidence>
<evidence type="ECO:0000256" key="2">
    <source>
        <dbReference type="ARBA" id="ARBA00022741"/>
    </source>
</evidence>
<dbReference type="Gene3D" id="3.90.1580.10">
    <property type="entry name" value="paralog of FGE (formylglycine-generating enzyme)"/>
    <property type="match status" value="1"/>
</dbReference>
<dbReference type="RefSeq" id="WP_382406369.1">
    <property type="nucleotide sequence ID" value="NZ_JBHSGU010000002.1"/>
</dbReference>
<dbReference type="Pfam" id="PF00069">
    <property type="entry name" value="Pkinase"/>
    <property type="match status" value="1"/>
</dbReference>
<dbReference type="InterPro" id="IPR042095">
    <property type="entry name" value="SUMF_sf"/>
</dbReference>
<organism evidence="7 8">
    <name type="scientific">Glaciecola siphonariae</name>
    <dbReference type="NCBI Taxonomy" id="521012"/>
    <lineage>
        <taxon>Bacteria</taxon>
        <taxon>Pseudomonadati</taxon>
        <taxon>Pseudomonadota</taxon>
        <taxon>Gammaproteobacteria</taxon>
        <taxon>Alteromonadales</taxon>
        <taxon>Alteromonadaceae</taxon>
        <taxon>Glaciecola</taxon>
    </lineage>
</organism>
<feature type="region of interest" description="Disordered" evidence="5">
    <location>
        <begin position="483"/>
        <end position="534"/>
    </location>
</feature>
<feature type="compositionally biased region" description="Basic and acidic residues" evidence="5">
    <location>
        <begin position="510"/>
        <end position="528"/>
    </location>
</feature>
<dbReference type="InterPro" id="IPR005532">
    <property type="entry name" value="SUMF_dom"/>
</dbReference>
<name>A0ABV9LTL2_9ALTE</name>
<dbReference type="InterPro" id="IPR000719">
    <property type="entry name" value="Prot_kinase_dom"/>
</dbReference>
<reference evidence="8" key="1">
    <citation type="journal article" date="2019" name="Int. J. Syst. Evol. Microbiol.">
        <title>The Global Catalogue of Microorganisms (GCM) 10K type strain sequencing project: providing services to taxonomists for standard genome sequencing and annotation.</title>
        <authorList>
            <consortium name="The Broad Institute Genomics Platform"/>
            <consortium name="The Broad Institute Genome Sequencing Center for Infectious Disease"/>
            <person name="Wu L."/>
            <person name="Ma J."/>
        </authorList>
    </citation>
    <scope>NUCLEOTIDE SEQUENCE [LARGE SCALE GENOMIC DNA]</scope>
    <source>
        <strain evidence="8">KACC 12507</strain>
    </source>
</reference>
<feature type="domain" description="Protein kinase" evidence="6">
    <location>
        <begin position="11"/>
        <end position="263"/>
    </location>
</feature>
<dbReference type="EMBL" id="JBHSGU010000002">
    <property type="protein sequence ID" value="MFC4699630.1"/>
    <property type="molecule type" value="Genomic_DNA"/>
</dbReference>
<gene>
    <name evidence="7" type="ORF">ACFO4O_05605</name>
</gene>
<protein>
    <submittedName>
        <fullName evidence="7">SUMF1/EgtB/PvdO family nonheme iron enzyme</fullName>
    </submittedName>
</protein>
<dbReference type="InterPro" id="IPR016187">
    <property type="entry name" value="CTDL_fold"/>
</dbReference>
<dbReference type="PANTHER" id="PTHR43289">
    <property type="entry name" value="MITOGEN-ACTIVATED PROTEIN KINASE KINASE KINASE 20-RELATED"/>
    <property type="match status" value="1"/>
</dbReference>
<dbReference type="SUPFAM" id="SSF56112">
    <property type="entry name" value="Protein kinase-like (PK-like)"/>
    <property type="match status" value="1"/>
</dbReference>
<keyword evidence="2" id="KW-0547">Nucleotide-binding</keyword>
<keyword evidence="4" id="KW-0067">ATP-binding</keyword>
<evidence type="ECO:0000256" key="4">
    <source>
        <dbReference type="ARBA" id="ARBA00022840"/>
    </source>
</evidence>
<keyword evidence="1" id="KW-0808">Transferase</keyword>
<dbReference type="InterPro" id="IPR011009">
    <property type="entry name" value="Kinase-like_dom_sf"/>
</dbReference>
<feature type="compositionally biased region" description="Polar residues" evidence="5">
    <location>
        <begin position="495"/>
        <end position="509"/>
    </location>
</feature>